<keyword evidence="2" id="KW-0349">Heme</keyword>
<reference evidence="5 6" key="1">
    <citation type="submission" date="2019-09" db="EMBL/GenBank/DDBJ databases">
        <title>Genomes of Cryomorphaceae.</title>
        <authorList>
            <person name="Bowman J.P."/>
        </authorList>
    </citation>
    <scope>NUCLEOTIDE SEQUENCE [LARGE SCALE GENOMIC DNA]</scope>
    <source>
        <strain evidence="5 6">KCTC 52047</strain>
    </source>
</reference>
<keyword evidence="3" id="KW-0479">Metal-binding</keyword>
<keyword evidence="4" id="KW-0408">Iron</keyword>
<dbReference type="SUPFAM" id="SSF46458">
    <property type="entry name" value="Globin-like"/>
    <property type="match status" value="1"/>
</dbReference>
<dbReference type="Proteomes" id="UP000435357">
    <property type="component" value="Unassembled WGS sequence"/>
</dbReference>
<keyword evidence="1" id="KW-0813">Transport</keyword>
<dbReference type="GO" id="GO:0046872">
    <property type="term" value="F:metal ion binding"/>
    <property type="evidence" value="ECO:0007669"/>
    <property type="project" value="UniProtKB-KW"/>
</dbReference>
<organism evidence="5 6">
    <name type="scientific">Salibacter halophilus</name>
    <dbReference type="NCBI Taxonomy" id="1803916"/>
    <lineage>
        <taxon>Bacteria</taxon>
        <taxon>Pseudomonadati</taxon>
        <taxon>Bacteroidota</taxon>
        <taxon>Flavobacteriia</taxon>
        <taxon>Flavobacteriales</taxon>
        <taxon>Salibacteraceae</taxon>
        <taxon>Salibacter</taxon>
    </lineage>
</organism>
<evidence type="ECO:0000256" key="1">
    <source>
        <dbReference type="ARBA" id="ARBA00022448"/>
    </source>
</evidence>
<name>A0A6N6M4W9_9FLAO</name>
<dbReference type="EMBL" id="WACR01000005">
    <property type="protein sequence ID" value="KAB1064425.1"/>
    <property type="molecule type" value="Genomic_DNA"/>
</dbReference>
<evidence type="ECO:0000256" key="2">
    <source>
        <dbReference type="ARBA" id="ARBA00022617"/>
    </source>
</evidence>
<evidence type="ECO:0000313" key="6">
    <source>
        <dbReference type="Proteomes" id="UP000435357"/>
    </source>
</evidence>
<proteinExistence type="predicted"/>
<evidence type="ECO:0000313" key="5">
    <source>
        <dbReference type="EMBL" id="KAB1064425.1"/>
    </source>
</evidence>
<dbReference type="InterPro" id="IPR001486">
    <property type="entry name" value="Hemoglobin_trunc"/>
</dbReference>
<dbReference type="GO" id="GO:0019825">
    <property type="term" value="F:oxygen binding"/>
    <property type="evidence" value="ECO:0007669"/>
    <property type="project" value="InterPro"/>
</dbReference>
<dbReference type="InterPro" id="IPR012292">
    <property type="entry name" value="Globin/Proto"/>
</dbReference>
<keyword evidence="6" id="KW-1185">Reference proteome</keyword>
<dbReference type="Gene3D" id="1.10.490.10">
    <property type="entry name" value="Globins"/>
    <property type="match status" value="1"/>
</dbReference>
<accession>A0A6N6M4W9</accession>
<dbReference type="GO" id="GO:0020037">
    <property type="term" value="F:heme binding"/>
    <property type="evidence" value="ECO:0007669"/>
    <property type="project" value="InterPro"/>
</dbReference>
<comment type="caution">
    <text evidence="5">The sequence shown here is derived from an EMBL/GenBank/DDBJ whole genome shotgun (WGS) entry which is preliminary data.</text>
</comment>
<dbReference type="RefSeq" id="WP_151167582.1">
    <property type="nucleotide sequence ID" value="NZ_WACR01000005.1"/>
</dbReference>
<dbReference type="CDD" id="cd08916">
    <property type="entry name" value="TrHb3_P"/>
    <property type="match status" value="1"/>
</dbReference>
<protein>
    <submittedName>
        <fullName evidence="5">Group III truncated hemoglobin</fullName>
    </submittedName>
</protein>
<dbReference type="AlphaFoldDB" id="A0A6N6M4W9"/>
<sequence length="126" mass="15092">MTKQEILSVSEIKQLVDSFYTKVRKDELLGPIFAEKIGDNWDEHLDKMYRFWETVLLNEHTYFGSPFPPHAKLPVQKQHFDKWLELFNKTIDEEFQGSKAMEAKSRAQKMAFMFQTKIDYLQNQKR</sequence>
<evidence type="ECO:0000256" key="3">
    <source>
        <dbReference type="ARBA" id="ARBA00022723"/>
    </source>
</evidence>
<dbReference type="Pfam" id="PF01152">
    <property type="entry name" value="Bac_globin"/>
    <property type="match status" value="1"/>
</dbReference>
<gene>
    <name evidence="5" type="ORF">F3059_06920</name>
</gene>
<dbReference type="InterPro" id="IPR009050">
    <property type="entry name" value="Globin-like_sf"/>
</dbReference>
<evidence type="ECO:0000256" key="4">
    <source>
        <dbReference type="ARBA" id="ARBA00023004"/>
    </source>
</evidence>
<dbReference type="OrthoDB" id="25954at2"/>